<organism evidence="2 3">
    <name type="scientific">Brevundimonas bullata</name>
    <dbReference type="NCBI Taxonomy" id="13160"/>
    <lineage>
        <taxon>Bacteria</taxon>
        <taxon>Pseudomonadati</taxon>
        <taxon>Pseudomonadota</taxon>
        <taxon>Alphaproteobacteria</taxon>
        <taxon>Caulobacterales</taxon>
        <taxon>Caulobacteraceae</taxon>
        <taxon>Brevundimonas</taxon>
    </lineage>
</organism>
<name>A0A7W7N3L8_9CAUL</name>
<evidence type="ECO:0000256" key="1">
    <source>
        <dbReference type="SAM" id="MobiDB-lite"/>
    </source>
</evidence>
<feature type="compositionally biased region" description="Basic and acidic residues" evidence="1">
    <location>
        <begin position="18"/>
        <end position="40"/>
    </location>
</feature>
<dbReference type="Proteomes" id="UP000539957">
    <property type="component" value="Unassembled WGS sequence"/>
</dbReference>
<dbReference type="AlphaFoldDB" id="A0A7W7N3L8"/>
<evidence type="ECO:0000313" key="3">
    <source>
        <dbReference type="Proteomes" id="UP000539957"/>
    </source>
</evidence>
<feature type="region of interest" description="Disordered" evidence="1">
    <location>
        <begin position="1"/>
        <end position="81"/>
    </location>
</feature>
<accession>A0A7W7N3L8</accession>
<dbReference type="RefSeq" id="WP_184268134.1">
    <property type="nucleotide sequence ID" value="NZ_JACHKY010000002.1"/>
</dbReference>
<feature type="compositionally biased region" description="Basic residues" evidence="1">
    <location>
        <begin position="57"/>
        <end position="67"/>
    </location>
</feature>
<evidence type="ECO:0000313" key="2">
    <source>
        <dbReference type="EMBL" id="MBB4797491.1"/>
    </source>
</evidence>
<feature type="compositionally biased region" description="Basic and acidic residues" evidence="1">
    <location>
        <begin position="69"/>
        <end position="81"/>
    </location>
</feature>
<proteinExistence type="predicted"/>
<sequence length="81" mass="8867">MPNKHADTDRWGGPGASHENRDKPKPDPRVKDADAPDHLSPRSQVSGGGGENDIHKGHSAKAKHAKHSTSQEKKHERDGRH</sequence>
<protein>
    <submittedName>
        <fullName evidence="2">Uncharacterized protein</fullName>
    </submittedName>
</protein>
<comment type="caution">
    <text evidence="2">The sequence shown here is derived from an EMBL/GenBank/DDBJ whole genome shotgun (WGS) entry which is preliminary data.</text>
</comment>
<reference evidence="2 3" key="1">
    <citation type="submission" date="2020-08" db="EMBL/GenBank/DDBJ databases">
        <title>Functional genomics of gut bacteria from endangered species of beetles.</title>
        <authorList>
            <person name="Carlos-Shanley C."/>
        </authorList>
    </citation>
    <scope>NUCLEOTIDE SEQUENCE [LARGE SCALE GENOMIC DNA]</scope>
    <source>
        <strain evidence="2 3">S00123</strain>
    </source>
</reference>
<feature type="compositionally biased region" description="Basic and acidic residues" evidence="1">
    <location>
        <begin position="1"/>
        <end position="10"/>
    </location>
</feature>
<keyword evidence="3" id="KW-1185">Reference proteome</keyword>
<gene>
    <name evidence="2" type="ORF">HNP32_001215</name>
</gene>
<dbReference type="EMBL" id="JACHKY010000002">
    <property type="protein sequence ID" value="MBB4797491.1"/>
    <property type="molecule type" value="Genomic_DNA"/>
</dbReference>